<feature type="binding site" evidence="13">
    <location>
        <position position="930"/>
    </location>
    <ligand>
        <name>ATP</name>
        <dbReference type="ChEBI" id="CHEBI:30616"/>
    </ligand>
</feature>
<keyword evidence="6" id="KW-0723">Serine/threonine-protein kinase</keyword>
<comment type="catalytic activity">
    <reaction evidence="12">
        <text>L-seryl-[protein] + ATP = O-phospho-L-seryl-[protein] + ADP + H(+)</text>
        <dbReference type="Rhea" id="RHEA:17989"/>
        <dbReference type="Rhea" id="RHEA-COMP:9863"/>
        <dbReference type="Rhea" id="RHEA-COMP:11604"/>
        <dbReference type="ChEBI" id="CHEBI:15378"/>
        <dbReference type="ChEBI" id="CHEBI:29999"/>
        <dbReference type="ChEBI" id="CHEBI:30616"/>
        <dbReference type="ChEBI" id="CHEBI:83421"/>
        <dbReference type="ChEBI" id="CHEBI:456216"/>
        <dbReference type="EC" id="2.7.11.1"/>
    </reaction>
</comment>
<evidence type="ECO:0000256" key="14">
    <source>
        <dbReference type="SAM" id="MobiDB-lite"/>
    </source>
</evidence>
<reference evidence="16 17" key="1">
    <citation type="journal article" date="2024" name="BMC Genomics">
        <title>Genome assembly of redclaw crayfish (Cherax quadricarinatus) provides insights into its immune adaptation and hypoxia tolerance.</title>
        <authorList>
            <person name="Liu Z."/>
            <person name="Zheng J."/>
            <person name="Li H."/>
            <person name="Fang K."/>
            <person name="Wang S."/>
            <person name="He J."/>
            <person name="Zhou D."/>
            <person name="Weng S."/>
            <person name="Chi M."/>
            <person name="Gu Z."/>
            <person name="He J."/>
            <person name="Li F."/>
            <person name="Wang M."/>
        </authorList>
    </citation>
    <scope>NUCLEOTIDE SEQUENCE [LARGE SCALE GENOMIC DNA]</scope>
    <source>
        <strain evidence="16">ZL_2023a</strain>
    </source>
</reference>
<evidence type="ECO:0000256" key="1">
    <source>
        <dbReference type="ARBA" id="ARBA00004286"/>
    </source>
</evidence>
<evidence type="ECO:0000313" key="17">
    <source>
        <dbReference type="Proteomes" id="UP001445076"/>
    </source>
</evidence>
<dbReference type="PROSITE" id="PS00107">
    <property type="entry name" value="PROTEIN_KINASE_ATP"/>
    <property type="match status" value="1"/>
</dbReference>
<evidence type="ECO:0000256" key="5">
    <source>
        <dbReference type="ARBA" id="ARBA00022490"/>
    </source>
</evidence>
<dbReference type="AlphaFoldDB" id="A0AAW0XF77"/>
<dbReference type="SMART" id="SM00220">
    <property type="entry name" value="S_TKc"/>
    <property type="match status" value="1"/>
</dbReference>
<comment type="catalytic activity">
    <reaction evidence="11">
        <text>L-threonyl-[protein] + ATP = O-phospho-L-threonyl-[protein] + ADP + H(+)</text>
        <dbReference type="Rhea" id="RHEA:46608"/>
        <dbReference type="Rhea" id="RHEA-COMP:11060"/>
        <dbReference type="Rhea" id="RHEA-COMP:11605"/>
        <dbReference type="ChEBI" id="CHEBI:15378"/>
        <dbReference type="ChEBI" id="CHEBI:30013"/>
        <dbReference type="ChEBI" id="CHEBI:30616"/>
        <dbReference type="ChEBI" id="CHEBI:61977"/>
        <dbReference type="ChEBI" id="CHEBI:456216"/>
        <dbReference type="EC" id="2.7.11.1"/>
    </reaction>
</comment>
<dbReference type="SMART" id="SM01331">
    <property type="entry name" value="DUF3635"/>
    <property type="match status" value="1"/>
</dbReference>
<dbReference type="GO" id="GO:0005634">
    <property type="term" value="C:nucleus"/>
    <property type="evidence" value="ECO:0007669"/>
    <property type="project" value="TreeGrafter"/>
</dbReference>
<dbReference type="GO" id="GO:0005694">
    <property type="term" value="C:chromosome"/>
    <property type="evidence" value="ECO:0007669"/>
    <property type="project" value="UniProtKB-SubCell"/>
</dbReference>
<evidence type="ECO:0000313" key="16">
    <source>
        <dbReference type="EMBL" id="KAK8742982.1"/>
    </source>
</evidence>
<dbReference type="GO" id="GO:0005524">
    <property type="term" value="F:ATP binding"/>
    <property type="evidence" value="ECO:0007669"/>
    <property type="project" value="UniProtKB-UniRule"/>
</dbReference>
<dbReference type="InterPro" id="IPR011009">
    <property type="entry name" value="Kinase-like_dom_sf"/>
</dbReference>
<keyword evidence="8 13" id="KW-0547">Nucleotide-binding</keyword>
<evidence type="ECO:0000256" key="3">
    <source>
        <dbReference type="ARBA" id="ARBA00012513"/>
    </source>
</evidence>
<dbReference type="Gene3D" id="1.10.510.10">
    <property type="entry name" value="Transferase(Phosphotransferase) domain 1"/>
    <property type="match status" value="1"/>
</dbReference>
<dbReference type="PANTHER" id="PTHR24419:SF18">
    <property type="entry name" value="SERINE_THREONINE-PROTEIN KINASE HASPIN"/>
    <property type="match status" value="1"/>
</dbReference>
<proteinExistence type="predicted"/>
<dbReference type="PANTHER" id="PTHR24419">
    <property type="entry name" value="INTERLEUKIN-1 RECEPTOR-ASSOCIATED KINASE"/>
    <property type="match status" value="1"/>
</dbReference>
<feature type="compositionally biased region" description="Polar residues" evidence="14">
    <location>
        <begin position="172"/>
        <end position="189"/>
    </location>
</feature>
<evidence type="ECO:0000256" key="13">
    <source>
        <dbReference type="PROSITE-ProRule" id="PRU10141"/>
    </source>
</evidence>
<dbReference type="EC" id="2.7.11.1" evidence="3"/>
<dbReference type="FunFam" id="1.10.510.10:FF:000401">
    <property type="entry name" value="serine/threonine-protein kinase haspin"/>
    <property type="match status" value="1"/>
</dbReference>
<dbReference type="GO" id="GO:0072354">
    <property type="term" value="F:histone H3T3 kinase activity"/>
    <property type="evidence" value="ECO:0007669"/>
    <property type="project" value="TreeGrafter"/>
</dbReference>
<keyword evidence="9" id="KW-0418">Kinase</keyword>
<dbReference type="GO" id="GO:0000278">
    <property type="term" value="P:mitotic cell cycle"/>
    <property type="evidence" value="ECO:0007669"/>
    <property type="project" value="TreeGrafter"/>
</dbReference>
<evidence type="ECO:0000256" key="2">
    <source>
        <dbReference type="ARBA" id="ARBA00004496"/>
    </source>
</evidence>
<dbReference type="EMBL" id="JARKIK010000026">
    <property type="protein sequence ID" value="KAK8742983.1"/>
    <property type="molecule type" value="Genomic_DNA"/>
</dbReference>
<dbReference type="Pfam" id="PF12330">
    <property type="entry name" value="Haspin_kinase"/>
    <property type="match status" value="1"/>
</dbReference>
<name>A0AAW0XF77_CHEQU</name>
<dbReference type="InterPro" id="IPR024604">
    <property type="entry name" value="GSG2_C"/>
</dbReference>
<keyword evidence="17" id="KW-1185">Reference proteome</keyword>
<keyword evidence="4" id="KW-0158">Chromosome</keyword>
<feature type="region of interest" description="Disordered" evidence="14">
    <location>
        <begin position="165"/>
        <end position="189"/>
    </location>
</feature>
<organism evidence="16 17">
    <name type="scientific">Cherax quadricarinatus</name>
    <name type="common">Australian red claw crayfish</name>
    <dbReference type="NCBI Taxonomy" id="27406"/>
    <lineage>
        <taxon>Eukaryota</taxon>
        <taxon>Metazoa</taxon>
        <taxon>Ecdysozoa</taxon>
        <taxon>Arthropoda</taxon>
        <taxon>Crustacea</taxon>
        <taxon>Multicrustacea</taxon>
        <taxon>Malacostraca</taxon>
        <taxon>Eumalacostraca</taxon>
        <taxon>Eucarida</taxon>
        <taxon>Decapoda</taxon>
        <taxon>Pleocyemata</taxon>
        <taxon>Astacidea</taxon>
        <taxon>Parastacoidea</taxon>
        <taxon>Parastacidae</taxon>
        <taxon>Cherax</taxon>
    </lineage>
</organism>
<sequence length="1216" mass="137264">MTSQVLSTGDDSCVTVHNENAAGQPVSSKMLHERKELTSLVGDRKRGRAVRRTARKIDVIDKSSFPSNARCKDTMKANVLLDLDENNDLRNKVTLNTNHRLKIPIIKLYRISDRPEPTLTVEKNFNSVNKLSPVQSRVTDSCLHSSSEQSDNLKTRCVFSLDPKITNRKSENSPGSQRSGKSSICTSTPADANKHKTVFSFNASPSNDNVLSPVPWENYAISIDSSVFESPMIHKEKSAALSNVTGGSSSLGSRYETCVTSNKCGLNVDASFKMEKNCESVKGINGCSEIMNGPEGAFVPVYNFKSSLQTELTSSQIQVTRDKEVSKTSTTMERSQDNFTDISLKLGNLKRRKRNMTKRPQVRRLKSPVDLSAGGESVILVAEREEDTVSINLMLSSRKRNKSERVAQQLKFDHSSTCSGHAVTSTSETGNISSRSAEVEQSIILTRKSRVALGKENRPLVEQRSSFCRSRKSERIQKRKHKNFYTAAQNQESDNEHSSYLSRSRLKCNTINISDTEQSPILTRKRRSCRLLKCENTIPLTIATNEQCSQFLSVNTKLERLPLREYNTGHRNVRKEKVSNVMNTSKLLAKMTKVGCSSCRIGRASFGSTSKNSFISVFKKGRKRKRNNLIYYKASCSREISKPSISSEECSSGKESDCEILASSRDEPSTQGELSIEAGTMEPKFGSVEASERRIDGASVIKLESPNNLAEFKEASIESRECNCMSRGVEAGQEFNNAGNKSSKSMKSVHSISSLTSTHELNGHGFMPALGEMLKMSGTRWKRPFRSTAIPKIFHSAVGQCDDIRRQTLHCILKENRKISGLRMSSIPLETSCGINNLEVHPWEEVHNRSKSRLQITFNNEDDRNQANLIPSDPREHVLLLCEQEEPLPLTDCFTERCLCCCKKIGEGVYGEVFMTQPNPSSLEGAAVLKVMPIEGNFDVNGEPQKTFKEILSEIIISLELSNLRKADKEENWCENFVHLLKCWCVQGRYHQDMLHLWDLYHEKKGSENDRPDRFLDSQLYIVLEFGHGGCDLESYIFNNARDALAIFYQIAYSLAVAEEELEFEHRDLHWGNVLVAQTPEASISFKLRGESYTLQTHGLKATVIDFTLSRMKLPNCIVYNNLADDPSLFTAEGDYQFDVYRQMRESNKNEWEKYTPYTNVLWLHYILDKMVSGCYFKNVKTKVHKTHYAQLKKLKQQMLNYKTAAEFLIMRELDV</sequence>
<evidence type="ECO:0000256" key="10">
    <source>
        <dbReference type="ARBA" id="ARBA00022840"/>
    </source>
</evidence>
<dbReference type="PROSITE" id="PS50011">
    <property type="entry name" value="PROTEIN_KINASE_DOM"/>
    <property type="match status" value="1"/>
</dbReference>
<dbReference type="InterPro" id="IPR017441">
    <property type="entry name" value="Protein_kinase_ATP_BS"/>
</dbReference>
<dbReference type="EMBL" id="JARKIK010000026">
    <property type="protein sequence ID" value="KAK8742982.1"/>
    <property type="molecule type" value="Genomic_DNA"/>
</dbReference>
<evidence type="ECO:0000256" key="11">
    <source>
        <dbReference type="ARBA" id="ARBA00047899"/>
    </source>
</evidence>
<dbReference type="Proteomes" id="UP001445076">
    <property type="component" value="Unassembled WGS sequence"/>
</dbReference>
<evidence type="ECO:0000256" key="12">
    <source>
        <dbReference type="ARBA" id="ARBA00048679"/>
    </source>
</evidence>
<keyword evidence="10 13" id="KW-0067">ATP-binding</keyword>
<comment type="caution">
    <text evidence="16">The sequence shown here is derived from an EMBL/GenBank/DDBJ whole genome shotgun (WGS) entry which is preliminary data.</text>
</comment>
<feature type="domain" description="Protein kinase" evidence="15">
    <location>
        <begin position="899"/>
        <end position="1216"/>
    </location>
</feature>
<evidence type="ECO:0000256" key="8">
    <source>
        <dbReference type="ARBA" id="ARBA00022741"/>
    </source>
</evidence>
<evidence type="ECO:0000256" key="6">
    <source>
        <dbReference type="ARBA" id="ARBA00022527"/>
    </source>
</evidence>
<evidence type="ECO:0000256" key="4">
    <source>
        <dbReference type="ARBA" id="ARBA00022454"/>
    </source>
</evidence>
<reference evidence="16" key="2">
    <citation type="submission" date="2024-01" db="EMBL/GenBank/DDBJ databases">
        <authorList>
            <person name="He J."/>
            <person name="Wang M."/>
            <person name="Zheng J."/>
            <person name="Liu Z."/>
        </authorList>
    </citation>
    <scope>NUCLEOTIDE SEQUENCE</scope>
    <source>
        <strain evidence="16">ZL_2023a</strain>
        <tissue evidence="16">Muscle</tissue>
    </source>
</reference>
<keyword evidence="5" id="KW-0963">Cytoplasm</keyword>
<protein>
    <recommendedName>
        <fullName evidence="3">non-specific serine/threonine protein kinase</fullName>
        <ecNumber evidence="3">2.7.11.1</ecNumber>
    </recommendedName>
</protein>
<comment type="subcellular location">
    <subcellularLocation>
        <location evidence="1">Chromosome</location>
    </subcellularLocation>
    <subcellularLocation>
        <location evidence="2">Cytoplasm</location>
    </subcellularLocation>
</comment>
<dbReference type="Gene3D" id="3.30.200.20">
    <property type="entry name" value="Phosphorylase Kinase, domain 1"/>
    <property type="match status" value="1"/>
</dbReference>
<dbReference type="GO" id="GO:0005737">
    <property type="term" value="C:cytoplasm"/>
    <property type="evidence" value="ECO:0007669"/>
    <property type="project" value="UniProtKB-SubCell"/>
</dbReference>
<evidence type="ECO:0000256" key="9">
    <source>
        <dbReference type="ARBA" id="ARBA00022777"/>
    </source>
</evidence>
<evidence type="ECO:0000256" key="7">
    <source>
        <dbReference type="ARBA" id="ARBA00022679"/>
    </source>
</evidence>
<dbReference type="SUPFAM" id="SSF56112">
    <property type="entry name" value="Protein kinase-like (PK-like)"/>
    <property type="match status" value="1"/>
</dbReference>
<dbReference type="InterPro" id="IPR000719">
    <property type="entry name" value="Prot_kinase_dom"/>
</dbReference>
<gene>
    <name evidence="16" type="ORF">OTU49_001464</name>
</gene>
<dbReference type="GO" id="GO:0035556">
    <property type="term" value="P:intracellular signal transduction"/>
    <property type="evidence" value="ECO:0007669"/>
    <property type="project" value="TreeGrafter"/>
</dbReference>
<evidence type="ECO:0000259" key="15">
    <source>
        <dbReference type="PROSITE" id="PS50011"/>
    </source>
</evidence>
<accession>A0AAW0XF77</accession>
<keyword evidence="7" id="KW-0808">Transferase</keyword>